<protein>
    <submittedName>
        <fullName evidence="1">HAD family hydrolase</fullName>
        <ecNumber evidence="1">3.-.-.-</ecNumber>
    </submittedName>
</protein>
<gene>
    <name evidence="1" type="ORF">ACEZDJ_39950</name>
</gene>
<dbReference type="InterPro" id="IPR050155">
    <property type="entry name" value="HAD-like_hydrolase_sf"/>
</dbReference>
<dbReference type="SFLD" id="SFLDS00003">
    <property type="entry name" value="Haloacid_Dehalogenase"/>
    <property type="match status" value="1"/>
</dbReference>
<organism evidence="1 2">
    <name type="scientific">Streptacidiphilus cavernicola</name>
    <dbReference type="NCBI Taxonomy" id="3342716"/>
    <lineage>
        <taxon>Bacteria</taxon>
        <taxon>Bacillati</taxon>
        <taxon>Actinomycetota</taxon>
        <taxon>Actinomycetes</taxon>
        <taxon>Kitasatosporales</taxon>
        <taxon>Streptomycetaceae</taxon>
        <taxon>Streptacidiphilus</taxon>
    </lineage>
</organism>
<dbReference type="PANTHER" id="PTHR43434:SF1">
    <property type="entry name" value="PHOSPHOGLYCOLATE PHOSPHATASE"/>
    <property type="match status" value="1"/>
</dbReference>
<dbReference type="Gene3D" id="1.10.150.240">
    <property type="entry name" value="Putative phosphatase, domain 2"/>
    <property type="match status" value="1"/>
</dbReference>
<keyword evidence="2" id="KW-1185">Reference proteome</keyword>
<dbReference type="EMBL" id="JBHEZZ010000047">
    <property type="protein sequence ID" value="MFC1407470.1"/>
    <property type="molecule type" value="Genomic_DNA"/>
</dbReference>
<dbReference type="Gene3D" id="3.40.50.1000">
    <property type="entry name" value="HAD superfamily/HAD-like"/>
    <property type="match status" value="1"/>
</dbReference>
<comment type="caution">
    <text evidence="1">The sequence shown here is derived from an EMBL/GenBank/DDBJ whole genome shotgun (WGS) entry which is preliminary data.</text>
</comment>
<name>A0ABV6V169_9ACTN</name>
<evidence type="ECO:0000313" key="1">
    <source>
        <dbReference type="EMBL" id="MFC1407470.1"/>
    </source>
</evidence>
<evidence type="ECO:0000313" key="2">
    <source>
        <dbReference type="Proteomes" id="UP001592528"/>
    </source>
</evidence>
<proteinExistence type="predicted"/>
<dbReference type="InterPro" id="IPR023198">
    <property type="entry name" value="PGP-like_dom2"/>
</dbReference>
<dbReference type="Pfam" id="PF00702">
    <property type="entry name" value="Hydrolase"/>
    <property type="match status" value="1"/>
</dbReference>
<dbReference type="InterPro" id="IPR023214">
    <property type="entry name" value="HAD_sf"/>
</dbReference>
<dbReference type="RefSeq" id="WP_030260654.1">
    <property type="nucleotide sequence ID" value="NZ_JBHEZZ010000047.1"/>
</dbReference>
<dbReference type="EC" id="3.-.-.-" evidence="1"/>
<dbReference type="SFLD" id="SFLDG01129">
    <property type="entry name" value="C1.5:_HAD__Beta-PGM__Phosphata"/>
    <property type="match status" value="1"/>
</dbReference>
<dbReference type="GO" id="GO:0016787">
    <property type="term" value="F:hydrolase activity"/>
    <property type="evidence" value="ECO:0007669"/>
    <property type="project" value="UniProtKB-KW"/>
</dbReference>
<keyword evidence="1" id="KW-0378">Hydrolase</keyword>
<dbReference type="InterPro" id="IPR036412">
    <property type="entry name" value="HAD-like_sf"/>
</dbReference>
<dbReference type="PANTHER" id="PTHR43434">
    <property type="entry name" value="PHOSPHOGLYCOLATE PHOSPHATASE"/>
    <property type="match status" value="1"/>
</dbReference>
<dbReference type="Proteomes" id="UP001592528">
    <property type="component" value="Unassembled WGS sequence"/>
</dbReference>
<sequence>MRAHIVWDWNGTLFDDIEVVVEASNAAFAAIQLAPLTVQQYREQYQVPVIGFYEQVMGRTPTAEEWVVMDARFHRHYEALRDGCRLTGGAAEALAGWSGSQSLLSMYTHADLVPLVRRLGVERHFIRVDGRAASSGVSGKAEHLVRHLAAIQAEGVDPSRTVLIGDVVDDALAAAHVGAHAVLFSGGSHARSELERVGVPVADTLAEAVGYAQDLVKS</sequence>
<dbReference type="SUPFAM" id="SSF56784">
    <property type="entry name" value="HAD-like"/>
    <property type="match status" value="1"/>
</dbReference>
<reference evidence="1 2" key="1">
    <citation type="submission" date="2024-09" db="EMBL/GenBank/DDBJ databases">
        <authorList>
            <person name="Lee S.D."/>
        </authorList>
    </citation>
    <scope>NUCLEOTIDE SEQUENCE [LARGE SCALE GENOMIC DNA]</scope>
    <source>
        <strain evidence="1 2">N1-5</strain>
    </source>
</reference>
<accession>A0ABV6V169</accession>